<dbReference type="InterPro" id="IPR029063">
    <property type="entry name" value="SAM-dependent_MTases_sf"/>
</dbReference>
<dbReference type="HAMAP" id="MF_01007">
    <property type="entry name" value="16SrRNA_methyltr_H"/>
    <property type="match status" value="1"/>
</dbReference>
<dbReference type="GO" id="GO:0005737">
    <property type="term" value="C:cytoplasm"/>
    <property type="evidence" value="ECO:0007669"/>
    <property type="project" value="UniProtKB-SubCell"/>
</dbReference>
<dbReference type="PANTHER" id="PTHR11265">
    <property type="entry name" value="S-ADENOSYL-METHYLTRANSFERASE MRAW"/>
    <property type="match status" value="1"/>
</dbReference>
<dbReference type="InterPro" id="IPR002903">
    <property type="entry name" value="RsmH"/>
</dbReference>
<dbReference type="Gene3D" id="3.40.50.150">
    <property type="entry name" value="Vaccinia Virus protein VP39"/>
    <property type="match status" value="1"/>
</dbReference>
<dbReference type="InterPro" id="IPR023397">
    <property type="entry name" value="SAM-dep_MeTrfase_MraW_recog"/>
</dbReference>
<keyword evidence="6" id="KW-0963">Cytoplasm</keyword>
<evidence type="ECO:0000313" key="8">
    <source>
        <dbReference type="Proteomes" id="UP000177416"/>
    </source>
</evidence>
<evidence type="ECO:0000256" key="5">
    <source>
        <dbReference type="ARBA" id="ARBA00022691"/>
    </source>
</evidence>
<dbReference type="PIRSF" id="PIRSF004486">
    <property type="entry name" value="MraW"/>
    <property type="match status" value="1"/>
</dbReference>
<dbReference type="EMBL" id="MFJJ01000038">
    <property type="protein sequence ID" value="OGG13682.1"/>
    <property type="molecule type" value="Genomic_DNA"/>
</dbReference>
<keyword evidence="2 6" id="KW-0698">rRNA processing</keyword>
<evidence type="ECO:0000256" key="1">
    <source>
        <dbReference type="ARBA" id="ARBA00010396"/>
    </source>
</evidence>
<sequence length="264" mass="29003">MTGHVPVLLKEVADGLNVRPGGKYIDATFGAGGHSAEIVKRGGMVLGIDADPEVNAVHGNFRDIEKIAKENGFESVDGILFDLGVSSMQLDSPERGFSYRFNGPLDLRLDPTKGEPASQIVNTYSEGELYEIFTRFGEENNARTIARAIVIARAVERITTTEALVKIVGNAKPVLSRIFQALRIEVNDELGALRQGLDGARIVIKTGGRLVVISFHSLEDRIVKQYMRNGDWKILTKKPITATDSEVRTNTRARSAKMRVAQRL</sequence>
<evidence type="ECO:0000256" key="3">
    <source>
        <dbReference type="ARBA" id="ARBA00022603"/>
    </source>
</evidence>
<feature type="binding site" evidence="6">
    <location>
        <position position="82"/>
    </location>
    <ligand>
        <name>S-adenosyl-L-methionine</name>
        <dbReference type="ChEBI" id="CHEBI:59789"/>
    </ligand>
</feature>
<comment type="caution">
    <text evidence="7">The sequence shown here is derived from an EMBL/GenBank/DDBJ whole genome shotgun (WGS) entry which is preliminary data.</text>
</comment>
<evidence type="ECO:0000256" key="4">
    <source>
        <dbReference type="ARBA" id="ARBA00022679"/>
    </source>
</evidence>
<name>A0A1F5ZNM2_9BACT</name>
<accession>A0A1F5ZNM2</accession>
<dbReference type="SUPFAM" id="SSF53335">
    <property type="entry name" value="S-adenosyl-L-methionine-dependent methyltransferases"/>
    <property type="match status" value="1"/>
</dbReference>
<dbReference type="Pfam" id="PF01795">
    <property type="entry name" value="Methyltransf_5"/>
    <property type="match status" value="1"/>
</dbReference>
<evidence type="ECO:0000256" key="6">
    <source>
        <dbReference type="HAMAP-Rule" id="MF_01007"/>
    </source>
</evidence>
<evidence type="ECO:0000256" key="2">
    <source>
        <dbReference type="ARBA" id="ARBA00022552"/>
    </source>
</evidence>
<gene>
    <name evidence="6" type="primary">rsmH</name>
    <name evidence="7" type="ORF">A2875_01680</name>
</gene>
<dbReference type="SUPFAM" id="SSF81799">
    <property type="entry name" value="Putative methyltransferase TM0872, insert domain"/>
    <property type="match status" value="1"/>
</dbReference>
<dbReference type="Proteomes" id="UP000177416">
    <property type="component" value="Unassembled WGS sequence"/>
</dbReference>
<reference evidence="7 8" key="1">
    <citation type="journal article" date="2016" name="Nat. Commun.">
        <title>Thousands of microbial genomes shed light on interconnected biogeochemical processes in an aquifer system.</title>
        <authorList>
            <person name="Anantharaman K."/>
            <person name="Brown C.T."/>
            <person name="Hug L.A."/>
            <person name="Sharon I."/>
            <person name="Castelle C.J."/>
            <person name="Probst A.J."/>
            <person name="Thomas B.C."/>
            <person name="Singh A."/>
            <person name="Wilkins M.J."/>
            <person name="Karaoz U."/>
            <person name="Brodie E.L."/>
            <person name="Williams K.H."/>
            <person name="Hubbard S.S."/>
            <person name="Banfield J.F."/>
        </authorList>
    </citation>
    <scope>NUCLEOTIDE SEQUENCE [LARGE SCALE GENOMIC DNA]</scope>
</reference>
<dbReference type="EC" id="2.1.1.199" evidence="6"/>
<dbReference type="GO" id="GO:0071424">
    <property type="term" value="F:rRNA (cytosine-N4-)-methyltransferase activity"/>
    <property type="evidence" value="ECO:0007669"/>
    <property type="project" value="UniProtKB-UniRule"/>
</dbReference>
<proteinExistence type="inferred from homology"/>
<organism evidence="7 8">
    <name type="scientific">Candidatus Gottesmanbacteria bacterium RIFCSPHIGHO2_01_FULL_46_14</name>
    <dbReference type="NCBI Taxonomy" id="1798380"/>
    <lineage>
        <taxon>Bacteria</taxon>
        <taxon>Candidatus Gottesmaniibacteriota</taxon>
    </lineage>
</organism>
<dbReference type="PANTHER" id="PTHR11265:SF0">
    <property type="entry name" value="12S RRNA N4-METHYLCYTIDINE METHYLTRANSFERASE"/>
    <property type="match status" value="1"/>
</dbReference>
<feature type="binding site" evidence="6">
    <location>
        <position position="61"/>
    </location>
    <ligand>
        <name>S-adenosyl-L-methionine</name>
        <dbReference type="ChEBI" id="CHEBI:59789"/>
    </ligand>
</feature>
<evidence type="ECO:0000313" key="7">
    <source>
        <dbReference type="EMBL" id="OGG13682.1"/>
    </source>
</evidence>
<dbReference type="Gene3D" id="1.10.150.170">
    <property type="entry name" value="Putative methyltransferase TM0872, insert domain"/>
    <property type="match status" value="1"/>
</dbReference>
<feature type="binding site" evidence="6">
    <location>
        <position position="49"/>
    </location>
    <ligand>
        <name>S-adenosyl-L-methionine</name>
        <dbReference type="ChEBI" id="CHEBI:59789"/>
    </ligand>
</feature>
<comment type="function">
    <text evidence="6">Specifically methylates the N4 position of cytidine in position 1402 (C1402) of 16S rRNA.</text>
</comment>
<comment type="subcellular location">
    <subcellularLocation>
        <location evidence="6">Cytoplasm</location>
    </subcellularLocation>
</comment>
<comment type="catalytic activity">
    <reaction evidence="6">
        <text>cytidine(1402) in 16S rRNA + S-adenosyl-L-methionine = N(4)-methylcytidine(1402) in 16S rRNA + S-adenosyl-L-homocysteine + H(+)</text>
        <dbReference type="Rhea" id="RHEA:42928"/>
        <dbReference type="Rhea" id="RHEA-COMP:10286"/>
        <dbReference type="Rhea" id="RHEA-COMP:10287"/>
        <dbReference type="ChEBI" id="CHEBI:15378"/>
        <dbReference type="ChEBI" id="CHEBI:57856"/>
        <dbReference type="ChEBI" id="CHEBI:59789"/>
        <dbReference type="ChEBI" id="CHEBI:74506"/>
        <dbReference type="ChEBI" id="CHEBI:82748"/>
        <dbReference type="EC" id="2.1.1.199"/>
    </reaction>
</comment>
<dbReference type="NCBIfam" id="TIGR00006">
    <property type="entry name" value="16S rRNA (cytosine(1402)-N(4))-methyltransferase RsmH"/>
    <property type="match status" value="1"/>
</dbReference>
<dbReference type="GO" id="GO:0070475">
    <property type="term" value="P:rRNA base methylation"/>
    <property type="evidence" value="ECO:0007669"/>
    <property type="project" value="UniProtKB-UniRule"/>
</dbReference>
<keyword evidence="3 6" id="KW-0489">Methyltransferase</keyword>
<keyword evidence="4 6" id="KW-0808">Transferase</keyword>
<comment type="similarity">
    <text evidence="1 6">Belongs to the methyltransferase superfamily. RsmH family.</text>
</comment>
<protein>
    <recommendedName>
        <fullName evidence="6">Ribosomal RNA small subunit methyltransferase H</fullName>
        <ecNumber evidence="6">2.1.1.199</ecNumber>
    </recommendedName>
    <alternativeName>
        <fullName evidence="6">16S rRNA m(4)C1402 methyltransferase</fullName>
    </alternativeName>
    <alternativeName>
        <fullName evidence="6">rRNA (cytosine-N(4)-)-methyltransferase RsmH</fullName>
    </alternativeName>
</protein>
<feature type="binding site" evidence="6">
    <location>
        <begin position="32"/>
        <end position="34"/>
    </location>
    <ligand>
        <name>S-adenosyl-L-methionine</name>
        <dbReference type="ChEBI" id="CHEBI:59789"/>
    </ligand>
</feature>
<keyword evidence="5 6" id="KW-0949">S-adenosyl-L-methionine</keyword>
<dbReference type="AlphaFoldDB" id="A0A1F5ZNM2"/>
<feature type="binding site" evidence="6">
    <location>
        <position position="89"/>
    </location>
    <ligand>
        <name>S-adenosyl-L-methionine</name>
        <dbReference type="ChEBI" id="CHEBI:59789"/>
    </ligand>
</feature>